<dbReference type="Proteomes" id="UP001142055">
    <property type="component" value="Chromosome 2"/>
</dbReference>
<dbReference type="PANTHER" id="PTHR15326:SF2">
    <property type="entry name" value="PROTEIN TAMOZHENNIC"/>
    <property type="match status" value="1"/>
</dbReference>
<dbReference type="Gene3D" id="1.20.58.2190">
    <property type="match status" value="1"/>
</dbReference>
<dbReference type="CDD" id="cd09212">
    <property type="entry name" value="PUB"/>
    <property type="match status" value="1"/>
</dbReference>
<dbReference type="PROSITE" id="PS50199">
    <property type="entry name" value="ZF_RANBP2_2"/>
    <property type="match status" value="1"/>
</dbReference>
<evidence type="ECO:0000256" key="5">
    <source>
        <dbReference type="SAM" id="MobiDB-lite"/>
    </source>
</evidence>
<evidence type="ECO:0000313" key="8">
    <source>
        <dbReference type="Proteomes" id="UP001142055"/>
    </source>
</evidence>
<evidence type="ECO:0000256" key="3">
    <source>
        <dbReference type="ARBA" id="ARBA00022833"/>
    </source>
</evidence>
<name>A0A9Q0M9M9_BLOTA</name>
<feature type="region of interest" description="Disordered" evidence="5">
    <location>
        <begin position="41"/>
        <end position="65"/>
    </location>
</feature>
<dbReference type="InterPro" id="IPR048839">
    <property type="entry name" value="SPATA2_PUB-like"/>
</dbReference>
<dbReference type="SUPFAM" id="SSF143503">
    <property type="entry name" value="PUG domain-like"/>
    <property type="match status" value="1"/>
</dbReference>
<dbReference type="InterPro" id="IPR036339">
    <property type="entry name" value="PUB-like_dom_sf"/>
</dbReference>
<evidence type="ECO:0000259" key="6">
    <source>
        <dbReference type="PROSITE" id="PS50199"/>
    </source>
</evidence>
<dbReference type="PROSITE" id="PS01358">
    <property type="entry name" value="ZF_RANBP2_1"/>
    <property type="match status" value="1"/>
</dbReference>
<keyword evidence="2 4" id="KW-0863">Zinc-finger</keyword>
<evidence type="ECO:0000256" key="1">
    <source>
        <dbReference type="ARBA" id="ARBA00022723"/>
    </source>
</evidence>
<keyword evidence="3" id="KW-0862">Zinc</keyword>
<organism evidence="7 8">
    <name type="scientific">Blomia tropicalis</name>
    <name type="common">Mite</name>
    <dbReference type="NCBI Taxonomy" id="40697"/>
    <lineage>
        <taxon>Eukaryota</taxon>
        <taxon>Metazoa</taxon>
        <taxon>Ecdysozoa</taxon>
        <taxon>Arthropoda</taxon>
        <taxon>Chelicerata</taxon>
        <taxon>Arachnida</taxon>
        <taxon>Acari</taxon>
        <taxon>Acariformes</taxon>
        <taxon>Sarcoptiformes</taxon>
        <taxon>Astigmata</taxon>
        <taxon>Glycyphagoidea</taxon>
        <taxon>Echimyopodidae</taxon>
        <taxon>Blomia</taxon>
    </lineage>
</organism>
<sequence length="574" mass="65174">MIHPYHGSGTSNIVPSAGWPSTTNTTNLIFVPSRPSTQYSSISSYSTVPQTSTSSFSSTSNSSITSLPYSRSDQLRVRIHENHLSYLSREDNPTKFELRNKLENLVTEYLSLVPNSQKFSFKEIGECLRQTIQSDGFNPSAVITAFETIERYTTNLLNYPWRHEYRTIFTYSGFFYRKIDCTLIGYRPILELIGFIFDQTLNAYRLVEIPIDPDKLSRISLECLVAIVECKIILNIYDSLQKQSVDITWNDICSIRNDYVCNQDNAIRLARDMKKTGMLIDLDLPDYSVKQFNKLDLFSPMSNTGKSIVNLDNDQVESDDEEDRNEQLLTKAMNYLESNLDSIDFIDGTNTTTTTTTSTNSNDDNRFAARDRSTMFQKQPIVSIVPTANVIQNYSPKNDGKKNVNSLETALMSEISQFETNRKNPQSVANNTKNAFSAYERKQRGSEPMVPVKPVESKPVNNQQQQQHHHIHVVNLYPKNAKTESIVQTPNVESRAIHSNSSSPIRKWSCSSCTYQNDINRDVCEMCHRSRRISVDAPLVSGGRECSRCTLVNGKDDQFCKACETSLEDSPTYI</sequence>
<accession>A0A9Q0M9M9</accession>
<keyword evidence="1" id="KW-0479">Metal-binding</keyword>
<evidence type="ECO:0000256" key="4">
    <source>
        <dbReference type="PROSITE-ProRule" id="PRU00322"/>
    </source>
</evidence>
<dbReference type="Gene3D" id="2.30.30.380">
    <property type="entry name" value="Zn-finger domain of Sec23/24"/>
    <property type="match status" value="1"/>
</dbReference>
<reference evidence="7" key="1">
    <citation type="submission" date="2022-12" db="EMBL/GenBank/DDBJ databases">
        <title>Genome assemblies of Blomia tropicalis.</title>
        <authorList>
            <person name="Cui Y."/>
        </authorList>
    </citation>
    <scope>NUCLEOTIDE SEQUENCE</scope>
    <source>
        <tissue evidence="7">Adult mites</tissue>
    </source>
</reference>
<dbReference type="AlphaFoldDB" id="A0A9Q0M9M9"/>
<proteinExistence type="predicted"/>
<dbReference type="OMA" id="KHEVEAN"/>
<protein>
    <recommendedName>
        <fullName evidence="6">RanBP2-type domain-containing protein</fullName>
    </recommendedName>
</protein>
<evidence type="ECO:0000313" key="7">
    <source>
        <dbReference type="EMBL" id="KAJ6221233.1"/>
    </source>
</evidence>
<dbReference type="SUPFAM" id="SSF90209">
    <property type="entry name" value="Ran binding protein zinc finger-like"/>
    <property type="match status" value="1"/>
</dbReference>
<dbReference type="EMBL" id="JAPWDV010000002">
    <property type="protein sequence ID" value="KAJ6221233.1"/>
    <property type="molecule type" value="Genomic_DNA"/>
</dbReference>
<dbReference type="Pfam" id="PF21388">
    <property type="entry name" value="SPATA2_PUB-like"/>
    <property type="match status" value="1"/>
</dbReference>
<evidence type="ECO:0000256" key="2">
    <source>
        <dbReference type="ARBA" id="ARBA00022771"/>
    </source>
</evidence>
<dbReference type="GO" id="GO:0005737">
    <property type="term" value="C:cytoplasm"/>
    <property type="evidence" value="ECO:0007669"/>
    <property type="project" value="TreeGrafter"/>
</dbReference>
<dbReference type="PANTHER" id="PTHR15326">
    <property type="entry name" value="SPERMATOGENESIS-ASSOCIATED PROTEIN 2/TAMOZHENNIC"/>
    <property type="match status" value="1"/>
</dbReference>
<comment type="caution">
    <text evidence="7">The sequence shown here is derived from an EMBL/GenBank/DDBJ whole genome shotgun (WGS) entry which is preliminary data.</text>
</comment>
<feature type="domain" description="RanBP2-type" evidence="6">
    <location>
        <begin position="504"/>
        <end position="533"/>
    </location>
</feature>
<dbReference type="InterPro" id="IPR036443">
    <property type="entry name" value="Znf_RanBP2_sf"/>
</dbReference>
<dbReference type="SMART" id="SM00547">
    <property type="entry name" value="ZnF_RBZ"/>
    <property type="match status" value="2"/>
</dbReference>
<gene>
    <name evidence="7" type="ORF">RDWZM_007045</name>
</gene>
<keyword evidence="8" id="KW-1185">Reference proteome</keyword>
<dbReference type="InterPro" id="IPR001876">
    <property type="entry name" value="Znf_RanBP2"/>
</dbReference>
<dbReference type="GO" id="GO:0008270">
    <property type="term" value="F:zinc ion binding"/>
    <property type="evidence" value="ECO:0007669"/>
    <property type="project" value="UniProtKB-KW"/>
</dbReference>